<sequence>MYHQLKSDCQQEPIFVYHKKYNDIIDESNFFILLLLFFFFSPLLHETPQ</sequence>
<protein>
    <submittedName>
        <fullName evidence="2">Uncharacterized protein</fullName>
    </submittedName>
</protein>
<keyword evidence="1" id="KW-0472">Membrane</keyword>
<feature type="transmembrane region" description="Helical" evidence="1">
    <location>
        <begin position="28"/>
        <end position="45"/>
    </location>
</feature>
<keyword evidence="1" id="KW-0812">Transmembrane</keyword>
<keyword evidence="1" id="KW-1133">Transmembrane helix</keyword>
<dbReference type="EMBL" id="GGEC01089455">
    <property type="protein sequence ID" value="MBX69939.1"/>
    <property type="molecule type" value="Transcribed_RNA"/>
</dbReference>
<accession>A0A2P2QSE7</accession>
<name>A0A2P2QSE7_RHIMU</name>
<organism evidence="2">
    <name type="scientific">Rhizophora mucronata</name>
    <name type="common">Asiatic mangrove</name>
    <dbReference type="NCBI Taxonomy" id="61149"/>
    <lineage>
        <taxon>Eukaryota</taxon>
        <taxon>Viridiplantae</taxon>
        <taxon>Streptophyta</taxon>
        <taxon>Embryophyta</taxon>
        <taxon>Tracheophyta</taxon>
        <taxon>Spermatophyta</taxon>
        <taxon>Magnoliopsida</taxon>
        <taxon>eudicotyledons</taxon>
        <taxon>Gunneridae</taxon>
        <taxon>Pentapetalae</taxon>
        <taxon>rosids</taxon>
        <taxon>fabids</taxon>
        <taxon>Malpighiales</taxon>
        <taxon>Rhizophoraceae</taxon>
        <taxon>Rhizophora</taxon>
    </lineage>
</organism>
<proteinExistence type="predicted"/>
<evidence type="ECO:0000313" key="2">
    <source>
        <dbReference type="EMBL" id="MBX69939.1"/>
    </source>
</evidence>
<evidence type="ECO:0000256" key="1">
    <source>
        <dbReference type="SAM" id="Phobius"/>
    </source>
</evidence>
<dbReference type="AlphaFoldDB" id="A0A2P2QSE7"/>
<reference evidence="2" key="1">
    <citation type="submission" date="2018-02" db="EMBL/GenBank/DDBJ databases">
        <title>Rhizophora mucronata_Transcriptome.</title>
        <authorList>
            <person name="Meera S.P."/>
            <person name="Sreeshan A."/>
            <person name="Augustine A."/>
        </authorList>
    </citation>
    <scope>NUCLEOTIDE SEQUENCE</scope>
    <source>
        <tissue evidence="2">Leaf</tissue>
    </source>
</reference>